<evidence type="ECO:0000313" key="3">
    <source>
        <dbReference type="Proteomes" id="UP000251088"/>
    </source>
</evidence>
<dbReference type="InterPro" id="IPR000595">
    <property type="entry name" value="cNMP-bd_dom"/>
</dbReference>
<feature type="domain" description="Cyclic nucleotide-binding" evidence="1">
    <location>
        <begin position="1"/>
        <end position="53"/>
    </location>
</feature>
<gene>
    <name evidence="2" type="primary">crp_1</name>
    <name evidence="2" type="ORF">NCTC9128_02507</name>
</gene>
<dbReference type="InterPro" id="IPR014710">
    <property type="entry name" value="RmlC-like_jellyroll"/>
</dbReference>
<organism evidence="2 3">
    <name type="scientific">Klebsiella pneumoniae</name>
    <dbReference type="NCBI Taxonomy" id="573"/>
    <lineage>
        <taxon>Bacteria</taxon>
        <taxon>Pseudomonadati</taxon>
        <taxon>Pseudomonadota</taxon>
        <taxon>Gammaproteobacteria</taxon>
        <taxon>Enterobacterales</taxon>
        <taxon>Enterobacteriaceae</taxon>
        <taxon>Klebsiella/Raoultella group</taxon>
        <taxon>Klebsiella</taxon>
        <taxon>Klebsiella pneumoniae complex</taxon>
    </lineage>
</organism>
<name>A0A2X3CPP5_KLEPN</name>
<keyword evidence="2" id="KW-0675">Receptor</keyword>
<protein>
    <submittedName>
        <fullName evidence="2">Cyclic AMP receptor protein</fullName>
    </submittedName>
</protein>
<reference evidence="2 3" key="1">
    <citation type="submission" date="2018-06" db="EMBL/GenBank/DDBJ databases">
        <authorList>
            <consortium name="Pathogen Informatics"/>
            <person name="Doyle S."/>
        </authorList>
    </citation>
    <scope>NUCLEOTIDE SEQUENCE [LARGE SCALE GENOMIC DNA]</scope>
    <source>
        <strain evidence="2 3">NCTC9128</strain>
    </source>
</reference>
<proteinExistence type="predicted"/>
<dbReference type="PROSITE" id="PS50042">
    <property type="entry name" value="CNMP_BINDING_3"/>
    <property type="match status" value="1"/>
</dbReference>
<dbReference type="CDD" id="cd00038">
    <property type="entry name" value="CAP_ED"/>
    <property type="match status" value="1"/>
</dbReference>
<sequence length="116" mass="13067">MKLGLFEEGQERSAWVRAKTACEVAEISYKKFRQLIQVNPDILMRLSSQMARRLQVTSEKVGNLAFLDVTGRIAQTLLNLAKQPDAMTHRTVCKLKLPARKLVRSSAALVKPLVVF</sequence>
<dbReference type="InterPro" id="IPR018490">
    <property type="entry name" value="cNMP-bd_dom_sf"/>
</dbReference>
<dbReference type="Proteomes" id="UP000251088">
    <property type="component" value="Unassembled WGS sequence"/>
</dbReference>
<dbReference type="InterPro" id="IPR036388">
    <property type="entry name" value="WH-like_DNA-bd_sf"/>
</dbReference>
<dbReference type="AlphaFoldDB" id="A0A2X3CPP5"/>
<dbReference type="Gene3D" id="2.60.120.10">
    <property type="entry name" value="Jelly Rolls"/>
    <property type="match status" value="1"/>
</dbReference>
<dbReference type="EMBL" id="UAWN01000012">
    <property type="protein sequence ID" value="SQC14424.1"/>
    <property type="molecule type" value="Genomic_DNA"/>
</dbReference>
<dbReference type="SUPFAM" id="SSF51206">
    <property type="entry name" value="cAMP-binding domain-like"/>
    <property type="match status" value="1"/>
</dbReference>
<evidence type="ECO:0000313" key="2">
    <source>
        <dbReference type="EMBL" id="SQC14424.1"/>
    </source>
</evidence>
<dbReference type="Gene3D" id="1.10.10.10">
    <property type="entry name" value="Winged helix-like DNA-binding domain superfamily/Winged helix DNA-binding domain"/>
    <property type="match status" value="1"/>
</dbReference>
<accession>A0A2X3CPP5</accession>
<evidence type="ECO:0000259" key="1">
    <source>
        <dbReference type="PROSITE" id="PS50042"/>
    </source>
</evidence>